<protein>
    <submittedName>
        <fullName evidence="1">Uncharacterized protein</fullName>
    </submittedName>
</protein>
<reference evidence="1 2" key="1">
    <citation type="journal article" date="2016" name="Nat. Commun.">
        <title>Thousands of microbial genomes shed light on interconnected biogeochemical processes in an aquifer system.</title>
        <authorList>
            <person name="Anantharaman K."/>
            <person name="Brown C.T."/>
            <person name="Hug L.A."/>
            <person name="Sharon I."/>
            <person name="Castelle C.J."/>
            <person name="Probst A.J."/>
            <person name="Thomas B.C."/>
            <person name="Singh A."/>
            <person name="Wilkins M.J."/>
            <person name="Karaoz U."/>
            <person name="Brodie E.L."/>
            <person name="Williams K.H."/>
            <person name="Hubbard S.S."/>
            <person name="Banfield J.F."/>
        </authorList>
    </citation>
    <scope>NUCLEOTIDE SEQUENCE [LARGE SCALE GENOMIC DNA]</scope>
</reference>
<sequence length="178" mass="20073">MGSGLGGLSVYQKEKVGFLFDRQINNVKNSGIYTIEPRETNTLGVKAIKIPLREHSSDGNDKDFYYYIEYIRPIGADKILSSSGVLDRIQSTNADLNGAFVHLVNPNGLLYLIPGYQDYDDQAILDMSPHSNADMNIYENIKDVVLKTGQTFKDEKRKISIKTIDVKDDKLVVEVNFY</sequence>
<comment type="caution">
    <text evidence="1">The sequence shown here is derived from an EMBL/GenBank/DDBJ whole genome shotgun (WGS) entry which is preliminary data.</text>
</comment>
<gene>
    <name evidence="1" type="ORF">A2945_03355</name>
</gene>
<accession>A0A1G2CEK9</accession>
<organism evidence="1 2">
    <name type="scientific">Candidatus Liptonbacteria bacterium RIFCSPLOWO2_01_FULL_52_25</name>
    <dbReference type="NCBI Taxonomy" id="1798650"/>
    <lineage>
        <taxon>Bacteria</taxon>
        <taxon>Candidatus Liptoniibacteriota</taxon>
    </lineage>
</organism>
<dbReference type="STRING" id="1798650.A2945_03355"/>
<evidence type="ECO:0000313" key="2">
    <source>
        <dbReference type="Proteomes" id="UP000178880"/>
    </source>
</evidence>
<proteinExistence type="predicted"/>
<evidence type="ECO:0000313" key="1">
    <source>
        <dbReference type="EMBL" id="OGY99179.1"/>
    </source>
</evidence>
<dbReference type="Proteomes" id="UP000178880">
    <property type="component" value="Unassembled WGS sequence"/>
</dbReference>
<name>A0A1G2CEK9_9BACT</name>
<dbReference type="AlphaFoldDB" id="A0A1G2CEK9"/>
<dbReference type="EMBL" id="MHLA01000019">
    <property type="protein sequence ID" value="OGY99179.1"/>
    <property type="molecule type" value="Genomic_DNA"/>
</dbReference>